<dbReference type="SUPFAM" id="SSF88723">
    <property type="entry name" value="PIN domain-like"/>
    <property type="match status" value="1"/>
</dbReference>
<keyword evidence="3" id="KW-1185">Reference proteome</keyword>
<evidence type="ECO:0000259" key="1">
    <source>
        <dbReference type="Pfam" id="PF01850"/>
    </source>
</evidence>
<name>A0A4Q1DBA3_9BACT</name>
<gene>
    <name evidence="2" type="ORF">ESB13_05100</name>
</gene>
<evidence type="ECO:0000313" key="2">
    <source>
        <dbReference type="EMBL" id="RXK86188.1"/>
    </source>
</evidence>
<comment type="caution">
    <text evidence="2">The sequence shown here is derived from an EMBL/GenBank/DDBJ whole genome shotgun (WGS) entry which is preliminary data.</text>
</comment>
<feature type="domain" description="PIN" evidence="1">
    <location>
        <begin position="51"/>
        <end position="149"/>
    </location>
</feature>
<accession>A0A4Q1DBA3</accession>
<dbReference type="AlphaFoldDB" id="A0A4Q1DBA3"/>
<reference evidence="2 3" key="1">
    <citation type="submission" date="2019-01" db="EMBL/GenBank/DDBJ databases">
        <title>Filimonas sp. strain TTM-71.</title>
        <authorList>
            <person name="Chen W.-M."/>
        </authorList>
    </citation>
    <scope>NUCLEOTIDE SEQUENCE [LARGE SCALE GENOMIC DNA]</scope>
    <source>
        <strain evidence="2 3">TTM-71</strain>
    </source>
</reference>
<dbReference type="InterPro" id="IPR002716">
    <property type="entry name" value="PIN_dom"/>
</dbReference>
<dbReference type="EMBL" id="SDHZ01000001">
    <property type="protein sequence ID" value="RXK86188.1"/>
    <property type="molecule type" value="Genomic_DNA"/>
</dbReference>
<dbReference type="InterPro" id="IPR029060">
    <property type="entry name" value="PIN-like_dom_sf"/>
</dbReference>
<evidence type="ECO:0000313" key="3">
    <source>
        <dbReference type="Proteomes" id="UP000290545"/>
    </source>
</evidence>
<proteinExistence type="predicted"/>
<dbReference type="Pfam" id="PF01850">
    <property type="entry name" value="PIN"/>
    <property type="match status" value="1"/>
</dbReference>
<dbReference type="Gene3D" id="3.40.50.1010">
    <property type="entry name" value="5'-nuclease"/>
    <property type="match status" value="1"/>
</dbReference>
<protein>
    <submittedName>
        <fullName evidence="2">Type II toxin-antitoxin system VapC family toxin</fullName>
    </submittedName>
</protein>
<sequence>MKKSIPYTRIIWKGMNRIFVIDTVALINYYNIFFHEKDMLSPNVRNAISKCLDRSYDYFKLIIPSVVFVEIYKNFLRSEEMARKFYYEIFIQLKECEDVEIKPIEQEIVSLLLDVDSERTLELHDKIIYASAVQMECTLITNDPKIIKANKRDKFIPEILF</sequence>
<organism evidence="2 3">
    <name type="scientific">Filimonas effusa</name>
    <dbReference type="NCBI Taxonomy" id="2508721"/>
    <lineage>
        <taxon>Bacteria</taxon>
        <taxon>Pseudomonadati</taxon>
        <taxon>Bacteroidota</taxon>
        <taxon>Chitinophagia</taxon>
        <taxon>Chitinophagales</taxon>
        <taxon>Chitinophagaceae</taxon>
        <taxon>Filimonas</taxon>
    </lineage>
</organism>
<dbReference type="Proteomes" id="UP000290545">
    <property type="component" value="Unassembled WGS sequence"/>
</dbReference>
<dbReference type="OrthoDB" id="1551040at2"/>